<reference evidence="11 12" key="1">
    <citation type="submission" date="2020-06" db="EMBL/GenBank/DDBJ databases">
        <authorList>
            <person name="Li R."/>
            <person name="Bekaert M."/>
        </authorList>
    </citation>
    <scope>NUCLEOTIDE SEQUENCE [LARGE SCALE GENOMIC DNA]</scope>
    <source>
        <strain evidence="12">wild</strain>
    </source>
</reference>
<dbReference type="GO" id="GO:0005929">
    <property type="term" value="C:cilium"/>
    <property type="evidence" value="ECO:0007669"/>
    <property type="project" value="TreeGrafter"/>
</dbReference>
<dbReference type="InterPro" id="IPR043988">
    <property type="entry name" value="CCZ1/INTU_longin_2"/>
</dbReference>
<keyword evidence="4" id="KW-0217">Developmental protein</keyword>
<dbReference type="GO" id="GO:0001736">
    <property type="term" value="P:establishment of planar polarity"/>
    <property type="evidence" value="ECO:0007669"/>
    <property type="project" value="InterPro"/>
</dbReference>
<dbReference type="Pfam" id="PF19031">
    <property type="entry name" value="Intu_longin_1"/>
    <property type="match status" value="1"/>
</dbReference>
<proteinExistence type="inferred from homology"/>
<evidence type="ECO:0000256" key="2">
    <source>
        <dbReference type="ARBA" id="ARBA00010034"/>
    </source>
</evidence>
<dbReference type="EMBL" id="CACVKT020002007">
    <property type="protein sequence ID" value="CAC5374343.1"/>
    <property type="molecule type" value="Genomic_DNA"/>
</dbReference>
<dbReference type="GO" id="GO:0007399">
    <property type="term" value="P:nervous system development"/>
    <property type="evidence" value="ECO:0007669"/>
    <property type="project" value="TreeGrafter"/>
</dbReference>
<name>A0A6J8AVF6_MYTCO</name>
<feature type="region of interest" description="Disordered" evidence="7">
    <location>
        <begin position="347"/>
        <end position="384"/>
    </location>
</feature>
<organism evidence="11 12">
    <name type="scientific">Mytilus coruscus</name>
    <name type="common">Sea mussel</name>
    <dbReference type="NCBI Taxonomy" id="42192"/>
    <lineage>
        <taxon>Eukaryota</taxon>
        <taxon>Metazoa</taxon>
        <taxon>Spiralia</taxon>
        <taxon>Lophotrochozoa</taxon>
        <taxon>Mollusca</taxon>
        <taxon>Bivalvia</taxon>
        <taxon>Autobranchia</taxon>
        <taxon>Pteriomorphia</taxon>
        <taxon>Mytilida</taxon>
        <taxon>Mytiloidea</taxon>
        <taxon>Mytilidae</taxon>
        <taxon>Mytilinae</taxon>
        <taxon>Mytilus</taxon>
    </lineage>
</organism>
<feature type="domain" description="CCZ1/INTU/HPS4 third Longin" evidence="10">
    <location>
        <begin position="1335"/>
        <end position="1470"/>
    </location>
</feature>
<feature type="compositionally biased region" description="Basic and acidic residues" evidence="7">
    <location>
        <begin position="82"/>
        <end position="91"/>
    </location>
</feature>
<feature type="compositionally biased region" description="Polar residues" evidence="7">
    <location>
        <begin position="1260"/>
        <end position="1276"/>
    </location>
</feature>
<dbReference type="InterPro" id="IPR043987">
    <property type="entry name" value="CCZ1/INTU/HSP4_longin_1"/>
</dbReference>
<feature type="region of interest" description="Disordered" evidence="7">
    <location>
        <begin position="82"/>
        <end position="192"/>
    </location>
</feature>
<evidence type="ECO:0000256" key="4">
    <source>
        <dbReference type="ARBA" id="ARBA00022473"/>
    </source>
</evidence>
<accession>A0A6J8AVF6</accession>
<evidence type="ECO:0000313" key="12">
    <source>
        <dbReference type="Proteomes" id="UP000507470"/>
    </source>
</evidence>
<feature type="compositionally biased region" description="Basic and acidic residues" evidence="7">
    <location>
        <begin position="98"/>
        <end position="133"/>
    </location>
</feature>
<dbReference type="GO" id="GO:0005737">
    <property type="term" value="C:cytoplasm"/>
    <property type="evidence" value="ECO:0007669"/>
    <property type="project" value="UniProtKB-SubCell"/>
</dbReference>
<dbReference type="SUPFAM" id="SSF50156">
    <property type="entry name" value="PDZ domain-like"/>
    <property type="match status" value="1"/>
</dbReference>
<dbReference type="Proteomes" id="UP000507470">
    <property type="component" value="Unassembled WGS sequence"/>
</dbReference>
<keyword evidence="5" id="KW-0963">Cytoplasm</keyword>
<feature type="region of interest" description="Disordered" evidence="7">
    <location>
        <begin position="1"/>
        <end position="32"/>
    </location>
</feature>
<evidence type="ECO:0000259" key="10">
    <source>
        <dbReference type="Pfam" id="PF19033"/>
    </source>
</evidence>
<dbReference type="OrthoDB" id="10038586at2759"/>
<dbReference type="InterPro" id="IPR043989">
    <property type="entry name" value="CCZ1/INTU/HSP4_longin_3"/>
</dbReference>
<comment type="subcellular location">
    <subcellularLocation>
        <location evidence="1">Cytoplasm</location>
    </subcellularLocation>
</comment>
<dbReference type="Pfam" id="PF19032">
    <property type="entry name" value="Intu_longin_2"/>
    <property type="match status" value="1"/>
</dbReference>
<evidence type="ECO:0000259" key="8">
    <source>
        <dbReference type="Pfam" id="PF19031"/>
    </source>
</evidence>
<feature type="region of interest" description="Disordered" evidence="7">
    <location>
        <begin position="1247"/>
        <end position="1276"/>
    </location>
</feature>
<evidence type="ECO:0000256" key="3">
    <source>
        <dbReference type="ARBA" id="ARBA00015639"/>
    </source>
</evidence>
<dbReference type="GO" id="GO:0016192">
    <property type="term" value="P:vesicle-mediated transport"/>
    <property type="evidence" value="ECO:0007669"/>
    <property type="project" value="InterPro"/>
</dbReference>
<gene>
    <name evidence="11" type="ORF">MCOR_11763</name>
</gene>
<evidence type="ECO:0000256" key="1">
    <source>
        <dbReference type="ARBA" id="ARBA00004496"/>
    </source>
</evidence>
<feature type="domain" description="CCZ1/INTU/HSP4 first Longin" evidence="8">
    <location>
        <begin position="410"/>
        <end position="516"/>
    </location>
</feature>
<keyword evidence="12" id="KW-1185">Reference proteome</keyword>
<comment type="similarity">
    <text evidence="2">Belongs to the inturned family.</text>
</comment>
<feature type="compositionally biased region" description="Polar residues" evidence="7">
    <location>
        <begin position="18"/>
        <end position="32"/>
    </location>
</feature>
<evidence type="ECO:0000256" key="7">
    <source>
        <dbReference type="SAM" id="MobiDB-lite"/>
    </source>
</evidence>
<evidence type="ECO:0000313" key="11">
    <source>
        <dbReference type="EMBL" id="CAC5374343.1"/>
    </source>
</evidence>
<dbReference type="PANTHER" id="PTHR21082:SF4">
    <property type="entry name" value="PROTEIN INTURNED"/>
    <property type="match status" value="1"/>
</dbReference>
<feature type="domain" description="CCZ1/INTU second Longin" evidence="9">
    <location>
        <begin position="608"/>
        <end position="726"/>
    </location>
</feature>
<dbReference type="GO" id="GO:0060271">
    <property type="term" value="P:cilium assembly"/>
    <property type="evidence" value="ECO:0007669"/>
    <property type="project" value="InterPro"/>
</dbReference>
<dbReference type="Pfam" id="PF19033">
    <property type="entry name" value="Intu_longin_3"/>
    <property type="match status" value="1"/>
</dbReference>
<evidence type="ECO:0000256" key="5">
    <source>
        <dbReference type="ARBA" id="ARBA00022490"/>
    </source>
</evidence>
<evidence type="ECO:0000256" key="6">
    <source>
        <dbReference type="ARBA" id="ARBA00022794"/>
    </source>
</evidence>
<dbReference type="InterPro" id="IPR039151">
    <property type="entry name" value="INTU"/>
</dbReference>
<sequence length="1477" mass="167186">MAHYHNKTPFYNPKNDVRVNNNAGKTSNPNQENAFHCGKIEAGNRDLTQVHNNEFSVVKSSNVKDNWTPYVQPQGDLFYVKESDHPGRSDRQYYYSDSVDHKEEKDETTFFADRLRESPYGDKHESRYREKNKNSGYDNVSPDLNNYYEKLGHNKYSHNLYRKEDQNSSRSSGYSDSSPPHQELHNGDINHNSISRNVHATHANNHGYDSDFYDKHSDVSVDRSSVDSTPTKPAKIKHVYITPNPYSCRNGESFSGIALCEKLFGITLYHYNHRQSKSSLEMTYKDRKLLVQHVSLSSPAGRSQQIHRGDMMVAVNDVGVTWENLETICNKLSSKVVKLSFQMPNVVGPKPSPPPPVNPQFAMTSTRPVTTPSPRPPRHRQPGENLSQLVFGDSRQHHLEYLQDTSCCVMYLTLEGDGSSDTESVREDIVYQYPPGDSKLLEVRGLFLTLCGVLPEVASTSARSSTLVHQRQKINIAYQRDGKDVLVIGLPADKVPKSCVEEILKQLHHLILVLYGPLHSAFRDMKHRSQIDQLFSLSLHNLHNISQSAMLSSQSSKIFTELIPGPKAINFTDDTKLLCDEILSEFEASDFDDFLDSISKDARREYSILGSCTFYKEYLLCNHLCQSDLQDIHLFLKHHCIIQMLARKPVEELVVWREMFPSQYCQKVQSCPQGYQDPHDARWFLLVIGMKQFLLCTLLEAGGCSRPQKGNPGPHPFIVSQAKATLLQFEADEVTMTQSIEHRLSKISKGPCLSCADSVITGHKQKKDENIIITPQKSRLSSKNSHDDHDISGDSEHTTVYITYSYTLYMYFTAHDDHDIVAHDDHDIVGKGGDSEHTTVYITYSYTLYMYFTAHDDHDIVGKGGGSEHTTVYITYSYTLYMYFTAHDDHDIVAHDDHDIVGKGGGSEHTTVYITYSYTLYMYFTAHDDHDIVGKGGGSEHSTVYITYSYTLYMYFTAHDDHDINDSCGGSEHSTVYITYSYTLYMYFTAHDDHDIVAHDDHDIEGKGSGEHTTVYITLSYTLYMYFTAHDDHDIELMMTMTSSKGGGSEHTTVYITYSYILYMYFTAHDDHDIVGKGGGSEHTTVYITYSYTLYMYFTAHDDHDIVGKGSGSEHTTVYITYSYTLYMYFTAHDDHDIVAHDDHDIVGKGGGSEHSTVYITLSYTLYMYFTAHDDHDIVAHDDHDIVGKGGGSEHSTVYITYSYTLYMYFTAHDDHDIVAHDDHDIVKVPIAIHYICDHDIIGKGGGSEHSTPVMKRQGSKLSYGSNDSGESNGSVGISNKAKISKAGSVFDITSIPHVVLSQGDEISHISIPHVVLSQGDEISHIRLTRGVDNCLFHFISINEFEGTYISPTQQEMSVVNGALQEVILNHFYTACLHIRNLFQQSVKNKTKQVDQPKKYGEDMSFTNVKEQGVMFTCVIPQHLENSKKQPPPLSLTYWVVGRKFPDEKEMYVCFHESVPQTAIEMAFKLDSGLSLT</sequence>
<dbReference type="PANTHER" id="PTHR21082">
    <property type="entry name" value="PROTEIN INTURNED"/>
    <property type="match status" value="1"/>
</dbReference>
<feature type="compositionally biased region" description="Polar residues" evidence="7">
    <location>
        <begin position="134"/>
        <end position="144"/>
    </location>
</feature>
<dbReference type="InterPro" id="IPR036034">
    <property type="entry name" value="PDZ_sf"/>
</dbReference>
<keyword evidence="6" id="KW-0970">Cilium biogenesis/degradation</keyword>
<evidence type="ECO:0000259" key="9">
    <source>
        <dbReference type="Pfam" id="PF19032"/>
    </source>
</evidence>
<protein>
    <recommendedName>
        <fullName evidence="3">Protein inturned</fullName>
    </recommendedName>
</protein>
<feature type="compositionally biased region" description="Low complexity" evidence="7">
    <location>
        <begin position="168"/>
        <end position="178"/>
    </location>
</feature>